<dbReference type="Proteomes" id="UP000010475">
    <property type="component" value="Chromosome"/>
</dbReference>
<evidence type="ECO:0000256" key="1">
    <source>
        <dbReference type="SAM" id="MobiDB-lite"/>
    </source>
</evidence>
<keyword evidence="3" id="KW-1185">Reference proteome</keyword>
<dbReference type="KEGG" id="csg:Cylst_3394"/>
<dbReference type="eggNOG" id="COG1592">
    <property type="taxonomic scope" value="Bacteria"/>
</dbReference>
<sequence>MTAVYLCPVCGYDQLQEPPYGEDGTASYEICPSCGVEFGHDDDECSIEELRQNWLQQGAKWWSQSTPSPQDWEPHEQLKKAGILET</sequence>
<proteinExistence type="predicted"/>
<accession>K9X0E7</accession>
<name>K9X0E7_9NOST</name>
<dbReference type="AlphaFoldDB" id="K9X0E7"/>
<organism evidence="2 3">
    <name type="scientific">Cylindrospermum stagnale PCC 7417</name>
    <dbReference type="NCBI Taxonomy" id="56107"/>
    <lineage>
        <taxon>Bacteria</taxon>
        <taxon>Bacillati</taxon>
        <taxon>Cyanobacteriota</taxon>
        <taxon>Cyanophyceae</taxon>
        <taxon>Nostocales</taxon>
        <taxon>Nostocaceae</taxon>
        <taxon>Cylindrospermum</taxon>
    </lineage>
</organism>
<dbReference type="RefSeq" id="WP_015208792.1">
    <property type="nucleotide sequence ID" value="NC_019757.1"/>
</dbReference>
<evidence type="ECO:0000313" key="2">
    <source>
        <dbReference type="EMBL" id="AFZ25544.1"/>
    </source>
</evidence>
<dbReference type="STRING" id="56107.Cylst_3394"/>
<protein>
    <submittedName>
        <fullName evidence="2">Uncharacterized protein</fullName>
    </submittedName>
</protein>
<dbReference type="HOGENOM" id="CLU_160746_1_0_3"/>
<evidence type="ECO:0000313" key="3">
    <source>
        <dbReference type="Proteomes" id="UP000010475"/>
    </source>
</evidence>
<dbReference type="EMBL" id="CP003642">
    <property type="protein sequence ID" value="AFZ25544.1"/>
    <property type="molecule type" value="Genomic_DNA"/>
</dbReference>
<reference evidence="2 3" key="1">
    <citation type="submission" date="2012-06" db="EMBL/GenBank/DDBJ databases">
        <title>Finished chromosome of genome of Cylindrospermum stagnale PCC 7417.</title>
        <authorList>
            <consortium name="US DOE Joint Genome Institute"/>
            <person name="Gugger M."/>
            <person name="Coursin T."/>
            <person name="Rippka R."/>
            <person name="Tandeau De Marsac N."/>
            <person name="Huntemann M."/>
            <person name="Wei C.-L."/>
            <person name="Han J."/>
            <person name="Detter J.C."/>
            <person name="Han C."/>
            <person name="Tapia R."/>
            <person name="Chen A."/>
            <person name="Kyrpides N."/>
            <person name="Mavromatis K."/>
            <person name="Markowitz V."/>
            <person name="Szeto E."/>
            <person name="Ivanova N."/>
            <person name="Pagani I."/>
            <person name="Pati A."/>
            <person name="Goodwin L."/>
            <person name="Nordberg H.P."/>
            <person name="Cantor M.N."/>
            <person name="Hua S.X."/>
            <person name="Woyke T."/>
            <person name="Kerfeld C.A."/>
        </authorList>
    </citation>
    <scope>NUCLEOTIDE SEQUENCE [LARGE SCALE GENOMIC DNA]</scope>
    <source>
        <strain evidence="2 3">PCC 7417</strain>
    </source>
</reference>
<gene>
    <name evidence="2" type="ORF">Cylst_3394</name>
</gene>
<feature type="region of interest" description="Disordered" evidence="1">
    <location>
        <begin position="61"/>
        <end position="86"/>
    </location>
</feature>